<dbReference type="RefSeq" id="WP_284215909.1">
    <property type="nucleotide sequence ID" value="NZ_BSOT01000005.1"/>
</dbReference>
<reference evidence="2" key="2">
    <citation type="submission" date="2023-01" db="EMBL/GenBank/DDBJ databases">
        <title>Draft genome sequence of Agaribacter marinus strain NBRC 110023.</title>
        <authorList>
            <person name="Sun Q."/>
            <person name="Mori K."/>
        </authorList>
    </citation>
    <scope>NUCLEOTIDE SEQUENCE</scope>
    <source>
        <strain evidence="2">NBRC 110023</strain>
    </source>
</reference>
<evidence type="ECO:0000256" key="1">
    <source>
        <dbReference type="SAM" id="Phobius"/>
    </source>
</evidence>
<evidence type="ECO:0000313" key="2">
    <source>
        <dbReference type="EMBL" id="GLR69587.1"/>
    </source>
</evidence>
<comment type="caution">
    <text evidence="2">The sequence shown here is derived from an EMBL/GenBank/DDBJ whole genome shotgun (WGS) entry which is preliminary data.</text>
</comment>
<dbReference type="Proteomes" id="UP001156601">
    <property type="component" value="Unassembled WGS sequence"/>
</dbReference>
<accession>A0AA37WH68</accession>
<keyword evidence="1" id="KW-1133">Transmembrane helix</keyword>
<proteinExistence type="predicted"/>
<gene>
    <name evidence="2" type="ORF">GCM10007852_04950</name>
</gene>
<name>A0AA37WH68_9ALTE</name>
<keyword evidence="1" id="KW-0812">Transmembrane</keyword>
<feature type="transmembrane region" description="Helical" evidence="1">
    <location>
        <begin position="51"/>
        <end position="72"/>
    </location>
</feature>
<sequence length="144" mass="15474">MNKSGVTLLVIATLIMGFTAIAHLSCIYFGPQCYSAQMAPPVIVESAKAKTLLAPLGTIFVSSIFLVLSAYALSGAGIVRKLPLLKLIVYGVGTLCIIRGILPLQLWLRHQEEVSKFVLVVGVAWLIVGLCFIVGFRVASTKRV</sequence>
<keyword evidence="1" id="KW-0472">Membrane</keyword>
<dbReference type="AlphaFoldDB" id="A0AA37WH68"/>
<organism evidence="2 3">
    <name type="scientific">Agaribacter marinus</name>
    <dbReference type="NCBI Taxonomy" id="1431249"/>
    <lineage>
        <taxon>Bacteria</taxon>
        <taxon>Pseudomonadati</taxon>
        <taxon>Pseudomonadota</taxon>
        <taxon>Gammaproteobacteria</taxon>
        <taxon>Alteromonadales</taxon>
        <taxon>Alteromonadaceae</taxon>
        <taxon>Agaribacter</taxon>
    </lineage>
</organism>
<feature type="transmembrane region" description="Helical" evidence="1">
    <location>
        <begin position="84"/>
        <end position="102"/>
    </location>
</feature>
<protein>
    <submittedName>
        <fullName evidence="2">Uncharacterized protein</fullName>
    </submittedName>
</protein>
<keyword evidence="3" id="KW-1185">Reference proteome</keyword>
<evidence type="ECO:0000313" key="3">
    <source>
        <dbReference type="Proteomes" id="UP001156601"/>
    </source>
</evidence>
<dbReference type="EMBL" id="BSOT01000005">
    <property type="protein sequence ID" value="GLR69587.1"/>
    <property type="molecule type" value="Genomic_DNA"/>
</dbReference>
<reference evidence="2" key="1">
    <citation type="journal article" date="2014" name="Int. J. Syst. Evol. Microbiol.">
        <title>Complete genome sequence of Corynebacterium casei LMG S-19264T (=DSM 44701T), isolated from a smear-ripened cheese.</title>
        <authorList>
            <consortium name="US DOE Joint Genome Institute (JGI-PGF)"/>
            <person name="Walter F."/>
            <person name="Albersmeier A."/>
            <person name="Kalinowski J."/>
            <person name="Ruckert C."/>
        </authorList>
    </citation>
    <scope>NUCLEOTIDE SEQUENCE</scope>
    <source>
        <strain evidence="2">NBRC 110023</strain>
    </source>
</reference>
<feature type="transmembrane region" description="Helical" evidence="1">
    <location>
        <begin position="7"/>
        <end position="31"/>
    </location>
</feature>
<feature type="transmembrane region" description="Helical" evidence="1">
    <location>
        <begin position="117"/>
        <end position="139"/>
    </location>
</feature>